<reference evidence="1 2" key="1">
    <citation type="submission" date="2018-03" db="EMBL/GenBank/DDBJ databases">
        <title>Whole genome sequencing of Histamine producing bacteria.</title>
        <authorList>
            <person name="Butler K."/>
        </authorList>
    </citation>
    <scope>NUCLEOTIDE SEQUENCE [LARGE SCALE GENOMIC DNA]</scope>
    <source>
        <strain evidence="1 2">ATCC 33979</strain>
    </source>
</reference>
<evidence type="ECO:0000313" key="1">
    <source>
        <dbReference type="EMBL" id="PSV92855.1"/>
    </source>
</evidence>
<sequence>MKKLSMDKYYHPHITKMLDSFDKTERLPLLTFIIDQAANHICLIGGKSGEPTMVKLPFDGQDPTIQDGKWSIDADMFKYYYQNCLKSVLENEHIELEIDEHTSGDTYVIGYTHDQGVRRWKCDSPCQEHLDYFTTIGNKSYQSISVDALAPILNVADSHRPLEFFKIDKTKNEITVQRDNDVSTFPLPDDLEEKVDLVANQEGLSVLKHVCGNTQSDSIMFSVDNEQLTVTDGQHCYSRSLASLTEFENKSKVDYETEVKCVVDISSLKSEIETYTRVNQIKSNNLSLLYIIDNEAFLSGFGFTVESFKSLSALSITAKQILLYNINLNQLLKVKLKNITDMKSMTLRILKAPDGSRKLGFYNEYDTERPYDSIPITLDTNSQNLSAMQKLLALSKKQHREDGSQQDFLGFDGI</sequence>
<organism evidence="1 2">
    <name type="scientific">Photobacterium leiognathi</name>
    <dbReference type="NCBI Taxonomy" id="553611"/>
    <lineage>
        <taxon>Bacteria</taxon>
        <taxon>Pseudomonadati</taxon>
        <taxon>Pseudomonadota</taxon>
        <taxon>Gammaproteobacteria</taxon>
        <taxon>Vibrionales</taxon>
        <taxon>Vibrionaceae</taxon>
        <taxon>Photobacterium</taxon>
    </lineage>
</organism>
<dbReference type="EMBL" id="PYOJ01000003">
    <property type="protein sequence ID" value="PSV92855.1"/>
    <property type="molecule type" value="Genomic_DNA"/>
</dbReference>
<comment type="caution">
    <text evidence="1">The sequence shown here is derived from an EMBL/GenBank/DDBJ whole genome shotgun (WGS) entry which is preliminary data.</text>
</comment>
<dbReference type="OrthoDB" id="6249707at2"/>
<accession>A0A2T3MFX6</accession>
<dbReference type="Proteomes" id="UP000240410">
    <property type="component" value="Unassembled WGS sequence"/>
</dbReference>
<gene>
    <name evidence="1" type="ORF">CTM89_04185</name>
</gene>
<evidence type="ECO:0000313" key="2">
    <source>
        <dbReference type="Proteomes" id="UP000240410"/>
    </source>
</evidence>
<dbReference type="RefSeq" id="WP_045069933.1">
    <property type="nucleotide sequence ID" value="NZ_JZSL01000019.1"/>
</dbReference>
<proteinExistence type="predicted"/>
<name>A0A2T3MFX6_PHOLE</name>
<protein>
    <submittedName>
        <fullName evidence="1">Uncharacterized protein</fullName>
    </submittedName>
</protein>
<dbReference type="AlphaFoldDB" id="A0A2T3MFX6"/>